<keyword evidence="5" id="KW-0862">Zinc</keyword>
<reference evidence="10" key="1">
    <citation type="journal article" date="2017" name="Nat. Microbiol.">
        <title>Global analysis of biosynthetic gene clusters reveals vast potential of secondary metabolite production in Penicillium species.</title>
        <authorList>
            <person name="Nielsen J.C."/>
            <person name="Grijseels S."/>
            <person name="Prigent S."/>
            <person name="Ji B."/>
            <person name="Dainat J."/>
            <person name="Nielsen K.F."/>
            <person name="Frisvad J.C."/>
            <person name="Workman M."/>
            <person name="Nielsen J."/>
        </authorList>
    </citation>
    <scope>NUCLEOTIDE SEQUENCE [LARGE SCALE GENOMIC DNA]</scope>
    <source>
        <strain evidence="10">IBT 31321</strain>
    </source>
</reference>
<dbReference type="AlphaFoldDB" id="A0A1V6V310"/>
<keyword evidence="3" id="KW-0677">Repeat</keyword>
<comment type="caution">
    <text evidence="9">The sequence shown here is derived from an EMBL/GenBank/DDBJ whole genome shotgun (WGS) entry which is preliminary data.</text>
</comment>
<dbReference type="InterPro" id="IPR007219">
    <property type="entry name" value="XnlR_reg_dom"/>
</dbReference>
<feature type="domain" description="Xylanolytic transcriptional activator regulatory" evidence="8">
    <location>
        <begin position="94"/>
        <end position="147"/>
    </location>
</feature>
<dbReference type="GO" id="GO:0006351">
    <property type="term" value="P:DNA-templated transcription"/>
    <property type="evidence" value="ECO:0007669"/>
    <property type="project" value="InterPro"/>
</dbReference>
<gene>
    <name evidence="9" type="ORF">PENCOP_c002G05151</name>
</gene>
<dbReference type="Proteomes" id="UP000191500">
    <property type="component" value="Unassembled WGS sequence"/>
</dbReference>
<evidence type="ECO:0000256" key="6">
    <source>
        <dbReference type="ARBA" id="ARBA00023242"/>
    </source>
</evidence>
<keyword evidence="2" id="KW-0479">Metal-binding</keyword>
<evidence type="ECO:0000256" key="3">
    <source>
        <dbReference type="ARBA" id="ARBA00022737"/>
    </source>
</evidence>
<proteinExistence type="predicted"/>
<comment type="subcellular location">
    <subcellularLocation>
        <location evidence="1">Nucleus</location>
    </subcellularLocation>
</comment>
<dbReference type="GO" id="GO:0000981">
    <property type="term" value="F:DNA-binding transcription factor activity, RNA polymerase II-specific"/>
    <property type="evidence" value="ECO:0007669"/>
    <property type="project" value="InterPro"/>
</dbReference>
<accession>A0A1V6V310</accession>
<dbReference type="PANTHER" id="PTHR40626:SF36">
    <property type="entry name" value="TRANSCRIPTION FACTOR WITH C2H2 AND ZN(2)-CYS(6) DNA BINDING DOMAIN (EUROFUNG)"/>
    <property type="match status" value="1"/>
</dbReference>
<dbReference type="Pfam" id="PF04082">
    <property type="entry name" value="Fungal_trans"/>
    <property type="match status" value="1"/>
</dbReference>
<name>A0A1V6V310_9EURO</name>
<feature type="region of interest" description="Disordered" evidence="7">
    <location>
        <begin position="158"/>
        <end position="181"/>
    </location>
</feature>
<keyword evidence="10" id="KW-1185">Reference proteome</keyword>
<keyword evidence="6" id="KW-0539">Nucleus</keyword>
<evidence type="ECO:0000256" key="7">
    <source>
        <dbReference type="SAM" id="MobiDB-lite"/>
    </source>
</evidence>
<organism evidence="9 10">
    <name type="scientific">Penicillium coprophilum</name>
    <dbReference type="NCBI Taxonomy" id="36646"/>
    <lineage>
        <taxon>Eukaryota</taxon>
        <taxon>Fungi</taxon>
        <taxon>Dikarya</taxon>
        <taxon>Ascomycota</taxon>
        <taxon>Pezizomycotina</taxon>
        <taxon>Eurotiomycetes</taxon>
        <taxon>Eurotiomycetidae</taxon>
        <taxon>Eurotiales</taxon>
        <taxon>Aspergillaceae</taxon>
        <taxon>Penicillium</taxon>
    </lineage>
</organism>
<dbReference type="PANTHER" id="PTHR40626">
    <property type="entry name" value="MIP31509P"/>
    <property type="match status" value="1"/>
</dbReference>
<evidence type="ECO:0000256" key="5">
    <source>
        <dbReference type="ARBA" id="ARBA00022833"/>
    </source>
</evidence>
<dbReference type="InterPro" id="IPR051059">
    <property type="entry name" value="VerF-like"/>
</dbReference>
<dbReference type="STRING" id="36646.A0A1V6V310"/>
<evidence type="ECO:0000256" key="4">
    <source>
        <dbReference type="ARBA" id="ARBA00022771"/>
    </source>
</evidence>
<evidence type="ECO:0000313" key="9">
    <source>
        <dbReference type="EMBL" id="OQE45060.1"/>
    </source>
</evidence>
<dbReference type="CDD" id="cd12148">
    <property type="entry name" value="fungal_TF_MHR"/>
    <property type="match status" value="1"/>
</dbReference>
<dbReference type="GO" id="GO:0008270">
    <property type="term" value="F:zinc ion binding"/>
    <property type="evidence" value="ECO:0007669"/>
    <property type="project" value="UniProtKB-KW"/>
</dbReference>
<protein>
    <recommendedName>
        <fullName evidence="8">Xylanolytic transcriptional activator regulatory domain-containing protein</fullName>
    </recommendedName>
</protein>
<sequence length="287" mass="32633">MKHNIVEVIIALAQSVVGDSLRRHIRRDHEAPGQSLPRATKACCSLKNRVCIFDGPPLPDIELAQPDPEVLEYGGGEDLITTSLENTAQVDHYIHLYFSHFHQHWPILHRHTFSIPDEPPLLLQAVLMIGLWVSGSPEARQDARDLHYKLGMAISSQRDNWEQSPVEEDHDNEGPDSPTSRWPVGTYQGILLYIIFSLLASSPIGLELNLSLALPVSDRQILSALVATCLRNNIFYYPNMVTRYRNVESITCMWGYQLDFTKREIIGNRRKLVELIKLGFYDLKNVV</sequence>
<evidence type="ECO:0000259" key="8">
    <source>
        <dbReference type="Pfam" id="PF04082"/>
    </source>
</evidence>
<evidence type="ECO:0000313" key="10">
    <source>
        <dbReference type="Proteomes" id="UP000191500"/>
    </source>
</evidence>
<dbReference type="EMBL" id="MDDG01000002">
    <property type="protein sequence ID" value="OQE45060.1"/>
    <property type="molecule type" value="Genomic_DNA"/>
</dbReference>
<dbReference type="GO" id="GO:0000978">
    <property type="term" value="F:RNA polymerase II cis-regulatory region sequence-specific DNA binding"/>
    <property type="evidence" value="ECO:0007669"/>
    <property type="project" value="InterPro"/>
</dbReference>
<dbReference type="GO" id="GO:0000785">
    <property type="term" value="C:chromatin"/>
    <property type="evidence" value="ECO:0007669"/>
    <property type="project" value="TreeGrafter"/>
</dbReference>
<evidence type="ECO:0000256" key="2">
    <source>
        <dbReference type="ARBA" id="ARBA00022723"/>
    </source>
</evidence>
<dbReference type="GO" id="GO:0005634">
    <property type="term" value="C:nucleus"/>
    <property type="evidence" value="ECO:0007669"/>
    <property type="project" value="UniProtKB-SubCell"/>
</dbReference>
<keyword evidence="4" id="KW-0863">Zinc-finger</keyword>
<evidence type="ECO:0000256" key="1">
    <source>
        <dbReference type="ARBA" id="ARBA00004123"/>
    </source>
</evidence>